<dbReference type="PROSITE" id="PS51186">
    <property type="entry name" value="GNAT"/>
    <property type="match status" value="1"/>
</dbReference>
<evidence type="ECO:0000313" key="2">
    <source>
        <dbReference type="EMBL" id="GGO00159.1"/>
    </source>
</evidence>
<evidence type="ECO:0000313" key="3">
    <source>
        <dbReference type="Proteomes" id="UP000653480"/>
    </source>
</evidence>
<dbReference type="Gene3D" id="3.40.630.30">
    <property type="match status" value="1"/>
</dbReference>
<dbReference type="RefSeq" id="WP_208762046.1">
    <property type="nucleotide sequence ID" value="NZ_BMMN01000001.1"/>
</dbReference>
<dbReference type="CDD" id="cd04301">
    <property type="entry name" value="NAT_SF"/>
    <property type="match status" value="1"/>
</dbReference>
<name>A0A8H9GU83_9ACTN</name>
<dbReference type="EMBL" id="BMMN01000001">
    <property type="protein sequence ID" value="GGO00159.1"/>
    <property type="molecule type" value="Genomic_DNA"/>
</dbReference>
<keyword evidence="3" id="KW-1185">Reference proteome</keyword>
<comment type="caution">
    <text evidence="2">The sequence shown here is derived from an EMBL/GenBank/DDBJ whole genome shotgun (WGS) entry which is preliminary data.</text>
</comment>
<evidence type="ECO:0000259" key="1">
    <source>
        <dbReference type="PROSITE" id="PS51186"/>
    </source>
</evidence>
<reference evidence="2" key="1">
    <citation type="journal article" date="2014" name="Int. J. Syst. Evol. Microbiol.">
        <title>Complete genome sequence of Corynebacterium casei LMG S-19264T (=DSM 44701T), isolated from a smear-ripened cheese.</title>
        <authorList>
            <consortium name="US DOE Joint Genome Institute (JGI-PGF)"/>
            <person name="Walter F."/>
            <person name="Albersmeier A."/>
            <person name="Kalinowski J."/>
            <person name="Ruckert C."/>
        </authorList>
    </citation>
    <scope>NUCLEOTIDE SEQUENCE</scope>
    <source>
        <strain evidence="2">CGMCC 4.7138</strain>
    </source>
</reference>
<dbReference type="SUPFAM" id="SSF55729">
    <property type="entry name" value="Acyl-CoA N-acyltransferases (Nat)"/>
    <property type="match status" value="1"/>
</dbReference>
<keyword evidence="2" id="KW-0808">Transferase</keyword>
<gene>
    <name evidence="2" type="ORF">GCM10011574_06540</name>
</gene>
<sequence length="173" mass="19016">MFTQITDGREMSPDLRQELVECWVTVTNAGGAAGFPFPPVTSDEVAPVADQLIASLDPERGRLLLALVGGTLAGWLNVRRNVDPLIAHWGTVHHVQTHTSFRGRGIGAALMRQVRQVAREEMGLEQLRLAARGGVGLEDFYGRLGWKEIGRWPAALRLAPGDDRDEILMVLEL</sequence>
<dbReference type="AlphaFoldDB" id="A0A8H9GU83"/>
<accession>A0A8H9GU83</accession>
<dbReference type="InterPro" id="IPR016181">
    <property type="entry name" value="Acyl_CoA_acyltransferase"/>
</dbReference>
<dbReference type="InterPro" id="IPR000182">
    <property type="entry name" value="GNAT_dom"/>
</dbReference>
<dbReference type="Pfam" id="PF00583">
    <property type="entry name" value="Acetyltransf_1"/>
    <property type="match status" value="1"/>
</dbReference>
<protein>
    <submittedName>
        <fullName evidence="2">N-acetyltransferase</fullName>
    </submittedName>
</protein>
<dbReference type="GO" id="GO:0016747">
    <property type="term" value="F:acyltransferase activity, transferring groups other than amino-acyl groups"/>
    <property type="evidence" value="ECO:0007669"/>
    <property type="project" value="InterPro"/>
</dbReference>
<organism evidence="2 3">
    <name type="scientific">Microbispora bryophytorum</name>
    <dbReference type="NCBI Taxonomy" id="1460882"/>
    <lineage>
        <taxon>Bacteria</taxon>
        <taxon>Bacillati</taxon>
        <taxon>Actinomycetota</taxon>
        <taxon>Actinomycetes</taxon>
        <taxon>Streptosporangiales</taxon>
        <taxon>Streptosporangiaceae</taxon>
        <taxon>Microbispora</taxon>
    </lineage>
</organism>
<feature type="domain" description="N-acetyltransferase" evidence="1">
    <location>
        <begin position="6"/>
        <end position="173"/>
    </location>
</feature>
<reference evidence="2" key="2">
    <citation type="submission" date="2020-09" db="EMBL/GenBank/DDBJ databases">
        <authorList>
            <person name="Sun Q."/>
            <person name="Zhou Y."/>
        </authorList>
    </citation>
    <scope>NUCLEOTIDE SEQUENCE</scope>
    <source>
        <strain evidence="2">CGMCC 4.7138</strain>
    </source>
</reference>
<proteinExistence type="predicted"/>
<dbReference type="Proteomes" id="UP000653480">
    <property type="component" value="Unassembled WGS sequence"/>
</dbReference>